<keyword evidence="2" id="KW-1185">Reference proteome</keyword>
<proteinExistence type="predicted"/>
<dbReference type="InterPro" id="IPR041078">
    <property type="entry name" value="Plavaka"/>
</dbReference>
<reference evidence="1 2" key="1">
    <citation type="journal article" date="2019" name="Environ. Microbiol.">
        <title>At the nexus of three kingdoms: the genome of the mycorrhizal fungus Gigaspora margarita provides insights into plant, endobacterial and fungal interactions.</title>
        <authorList>
            <person name="Venice F."/>
            <person name="Ghignone S."/>
            <person name="Salvioli di Fossalunga A."/>
            <person name="Amselem J."/>
            <person name="Novero M."/>
            <person name="Xianan X."/>
            <person name="Sedzielewska Toro K."/>
            <person name="Morin E."/>
            <person name="Lipzen A."/>
            <person name="Grigoriev I.V."/>
            <person name="Henrissat B."/>
            <person name="Martin F.M."/>
            <person name="Bonfante P."/>
        </authorList>
    </citation>
    <scope>NUCLEOTIDE SEQUENCE [LARGE SCALE GENOMIC DNA]</scope>
    <source>
        <strain evidence="1 2">BEG34</strain>
    </source>
</reference>
<protein>
    <submittedName>
        <fullName evidence="1">Zn-finger domain-containing protein</fullName>
    </submittedName>
</protein>
<dbReference type="Proteomes" id="UP000439903">
    <property type="component" value="Unassembled WGS sequence"/>
</dbReference>
<evidence type="ECO:0000313" key="2">
    <source>
        <dbReference type="Proteomes" id="UP000439903"/>
    </source>
</evidence>
<dbReference type="OrthoDB" id="3246013at2759"/>
<accession>A0A8H4ASU9</accession>
<name>A0A8H4ASU9_GIGMA</name>
<comment type="caution">
    <text evidence="1">The sequence shown here is derived from an EMBL/GenBank/DDBJ whole genome shotgun (WGS) entry which is preliminary data.</text>
</comment>
<sequence length="513" mass="60768">MLLGNIPTWQRNKQDAKQLLGYLPIIKISAKNKPIVRQTFHKCLEILLEPIQKYSNLGINMSINNKVVWLYPKVSTIIADWLEAATFCLTYKSTNSNYPCHFCLVNRKNLASIECSKHDLVLRNHENMRNYFENGDKNSVYIESIPNYFWNFKKNLASIECSKHDLVLRNHENMRNYFENGDKNSVYIESIPNYFWNFNDINIYEATVIDRMHYLDLGLFKHQINFTLDLLKEQYGASILDKINNRLANIPRFLGLKIFKNGISSLARITAGEYHNIMKVMIFVLDNLNIGKTIQEKLLKLYEVWNNMYIFSRYGEFTESDLNDFENLIIDWAKKFIALFNTYSNSELKFPKLHSCIYHTTDLIKKYSSLNSFSTETYESLHKDFVKKPYYLTNKQNIEDQILKMVQRQAVASKLLSRKPKNFKTITPFKFTNLIWTIYLLLNIETTKESVLNLILIRWYDFKSTNDLYYYGCPRLKKTELYNIVDIEAIKNHVHIIPRFDKSNDYLVNKYIF</sequence>
<dbReference type="Pfam" id="PF18759">
    <property type="entry name" value="Plavaka"/>
    <property type="match status" value="1"/>
</dbReference>
<evidence type="ECO:0000313" key="1">
    <source>
        <dbReference type="EMBL" id="KAF0529721.1"/>
    </source>
</evidence>
<dbReference type="EMBL" id="WTPW01000257">
    <property type="protein sequence ID" value="KAF0529721.1"/>
    <property type="molecule type" value="Genomic_DNA"/>
</dbReference>
<dbReference type="AlphaFoldDB" id="A0A8H4ASU9"/>
<gene>
    <name evidence="1" type="ORF">F8M41_012612</name>
</gene>
<organism evidence="1 2">
    <name type="scientific">Gigaspora margarita</name>
    <dbReference type="NCBI Taxonomy" id="4874"/>
    <lineage>
        <taxon>Eukaryota</taxon>
        <taxon>Fungi</taxon>
        <taxon>Fungi incertae sedis</taxon>
        <taxon>Mucoromycota</taxon>
        <taxon>Glomeromycotina</taxon>
        <taxon>Glomeromycetes</taxon>
        <taxon>Diversisporales</taxon>
        <taxon>Gigasporaceae</taxon>
        <taxon>Gigaspora</taxon>
    </lineage>
</organism>